<protein>
    <submittedName>
        <fullName evidence="2">ORFC2</fullName>
    </submittedName>
</protein>
<evidence type="ECO:0000256" key="1">
    <source>
        <dbReference type="SAM" id="MobiDB-lite"/>
    </source>
</evidence>
<dbReference type="Proteomes" id="UP000117486">
    <property type="component" value="Segment"/>
</dbReference>
<evidence type="ECO:0000313" key="2">
    <source>
        <dbReference type="EMBL" id="AMS38753.1"/>
    </source>
</evidence>
<feature type="compositionally biased region" description="Polar residues" evidence="1">
    <location>
        <begin position="42"/>
        <end position="53"/>
    </location>
</feature>
<organism evidence="2 3">
    <name type="scientific">Zebra finch circovirus</name>
    <dbReference type="NCBI Taxonomy" id="1642515"/>
    <lineage>
        <taxon>Viruses</taxon>
        <taxon>Monodnaviria</taxon>
        <taxon>Shotokuvirae</taxon>
        <taxon>Cressdnaviricota</taxon>
        <taxon>Arfiviricetes</taxon>
        <taxon>Cirlivirales</taxon>
        <taxon>Circoviridae</taxon>
        <taxon>Circovirus</taxon>
        <taxon>Circovirus zebrafinch</taxon>
    </lineage>
</organism>
<accession>A0A142LXV5</accession>
<name>A0A142LXV5_9CIRC</name>
<proteinExistence type="predicted"/>
<sequence length="100" mass="11179">MRTGRTGRARVTPSPSRTPTWETSSKRPTCRPTRWPIGTEPESGTSAKDSSAYSGPDHRCPYRTRTRPTRRPRCGSTTPVRRGFRYGNGVKPPTRPVDHG</sequence>
<feature type="compositionally biased region" description="Polar residues" evidence="1">
    <location>
        <begin position="13"/>
        <end position="27"/>
    </location>
</feature>
<gene>
    <name evidence="2" type="primary">ORFC2</name>
</gene>
<feature type="region of interest" description="Disordered" evidence="1">
    <location>
        <begin position="1"/>
        <end position="100"/>
    </location>
</feature>
<evidence type="ECO:0000313" key="3">
    <source>
        <dbReference type="Proteomes" id="UP000117486"/>
    </source>
</evidence>
<dbReference type="EMBL" id="KU641381">
    <property type="protein sequence ID" value="AMS38753.1"/>
    <property type="molecule type" value="Genomic_DNA"/>
</dbReference>
<reference evidence="2 3" key="1">
    <citation type="submission" date="2016-01" db="EMBL/GenBank/DDBJ databases">
        <title>Molecular characterization of a novel circovirus in zebra finches (Taeniopygia guttata) associated with immunosuppression and opportunistic infections.</title>
        <authorList>
            <person name="Rinder M."/>
            <person name="Schmitz A."/>
            <person name="Peschel A."/>
            <person name="Woerle B."/>
            <person name="Gerlach H."/>
            <person name="Korbel R."/>
        </authorList>
    </citation>
    <scope>NUCLEOTIDE SEQUENCE [LARGE SCALE GENOMIC DNA]</scope>
    <source>
        <strain evidence="2">21609</strain>
    </source>
</reference>
<feature type="compositionally biased region" description="Basic residues" evidence="1">
    <location>
        <begin position="61"/>
        <end position="73"/>
    </location>
</feature>